<accession>A0A4Q7N4V1</accession>
<keyword evidence="2" id="KW-1185">Reference proteome</keyword>
<dbReference type="EMBL" id="SGXA01000001">
    <property type="protein sequence ID" value="RZS76045.1"/>
    <property type="molecule type" value="Genomic_DNA"/>
</dbReference>
<dbReference type="Proteomes" id="UP000293874">
    <property type="component" value="Unassembled WGS sequence"/>
</dbReference>
<evidence type="ECO:0000313" key="2">
    <source>
        <dbReference type="Proteomes" id="UP000293874"/>
    </source>
</evidence>
<dbReference type="OrthoDB" id="9182727at2"/>
<dbReference type="RefSeq" id="WP_130540366.1">
    <property type="nucleotide sequence ID" value="NZ_CP042431.1"/>
</dbReference>
<reference evidence="1 2" key="1">
    <citation type="submission" date="2019-02" db="EMBL/GenBank/DDBJ databases">
        <title>Genomic Encyclopedia of Type Strains, Phase IV (KMG-IV): sequencing the most valuable type-strain genomes for metagenomic binning, comparative biology and taxonomic classification.</title>
        <authorList>
            <person name="Goeker M."/>
        </authorList>
    </citation>
    <scope>NUCLEOTIDE SEQUENCE [LARGE SCALE GENOMIC DNA]</scope>
    <source>
        <strain evidence="1 2">DSM 18116</strain>
    </source>
</reference>
<dbReference type="AlphaFoldDB" id="A0A4Q7N4V1"/>
<proteinExistence type="predicted"/>
<evidence type="ECO:0008006" key="3">
    <source>
        <dbReference type="Google" id="ProtNLM"/>
    </source>
</evidence>
<gene>
    <name evidence="1" type="ORF">EV199_1922</name>
</gene>
<name>A0A4Q7N4V1_9BACT</name>
<organism evidence="1 2">
    <name type="scientific">Pseudobacter ginsenosidimutans</name>
    <dbReference type="NCBI Taxonomy" id="661488"/>
    <lineage>
        <taxon>Bacteria</taxon>
        <taxon>Pseudomonadati</taxon>
        <taxon>Bacteroidota</taxon>
        <taxon>Chitinophagia</taxon>
        <taxon>Chitinophagales</taxon>
        <taxon>Chitinophagaceae</taxon>
        <taxon>Pseudobacter</taxon>
    </lineage>
</organism>
<evidence type="ECO:0000313" key="1">
    <source>
        <dbReference type="EMBL" id="RZS76045.1"/>
    </source>
</evidence>
<comment type="caution">
    <text evidence="1">The sequence shown here is derived from an EMBL/GenBank/DDBJ whole genome shotgun (WGS) entry which is preliminary data.</text>
</comment>
<protein>
    <recommendedName>
        <fullName evidence="3">Restriction endonuclease</fullName>
    </recommendedName>
</protein>
<sequence>MSASKLKGSLLEYIVRKLLSNCGFGRVRPDGLFIFQQRGLNFINGKGAAHDADVLMIPPIQMPFSYPYRINFECKAYNKKTGLTIIRNALGLRYDINEFEIVTRDLIQDRQNNRRSVLAIDNRQRYNYQVGVASIEDFTKDAFEFAANNKIPLISLRWFLPDNICGLFHEITDNYLRQFQQQDLTDLLQFLKGNETENGRNFAEEKDSHFRTILNSFTHFENRVIIGLLESGDMLFLISDEDINRGLLRGNNQLNAQFHYLRGGDAQLDFWTITINQTLKLGFYLPDRIVQMWKEQNFDKQIAINIKEELFSKVFIFIQNNNSLPFRIVNIDREWLNSIGWGRIE</sequence>